<reference evidence="2" key="1">
    <citation type="submission" date="2022-07" db="EMBL/GenBank/DDBJ databases">
        <title>Faecal culturing of patients with breast cancer.</title>
        <authorList>
            <person name="Teng N.M.Y."/>
            <person name="Kiu R."/>
            <person name="Evans R."/>
            <person name="Baker D.J."/>
            <person name="Zenner C."/>
            <person name="Robinson S.D."/>
            <person name="Hall L.J."/>
        </authorList>
    </citation>
    <scope>NUCLEOTIDE SEQUENCE</scope>
    <source>
        <strain evidence="2">LH1062</strain>
    </source>
</reference>
<dbReference type="Gene3D" id="3.40.50.1820">
    <property type="entry name" value="alpha/beta hydrolase"/>
    <property type="match status" value="1"/>
</dbReference>
<keyword evidence="2" id="KW-0378">Hydrolase</keyword>
<evidence type="ECO:0000259" key="1">
    <source>
        <dbReference type="Pfam" id="PF20434"/>
    </source>
</evidence>
<dbReference type="Proteomes" id="UP001060112">
    <property type="component" value="Chromosome"/>
</dbReference>
<dbReference type="PANTHER" id="PTHR43358">
    <property type="entry name" value="ALPHA/BETA-HYDROLASE"/>
    <property type="match status" value="1"/>
</dbReference>
<evidence type="ECO:0000313" key="3">
    <source>
        <dbReference type="Proteomes" id="UP001060112"/>
    </source>
</evidence>
<dbReference type="EMBL" id="CP101620">
    <property type="protein sequence ID" value="UTY38032.1"/>
    <property type="molecule type" value="Genomic_DNA"/>
</dbReference>
<sequence>MPPQVKAVIEDCGYTSVWDVFQYHISMQKWQSEIALHMASFVTKIRAGYALEDVNPLKQVQKSQVPMLFIHGSQDDFVPCEMVEELYQNATCPKEKLIVEGAGHALSCSTDASVYYQTIFQFIERYTKK</sequence>
<dbReference type="SUPFAM" id="SSF53474">
    <property type="entry name" value="alpha/beta-Hydrolases"/>
    <property type="match status" value="1"/>
</dbReference>
<name>A0ABY5HZQ1_9FIRM</name>
<keyword evidence="3" id="KW-1185">Reference proteome</keyword>
<feature type="domain" description="BD-FAE-like" evidence="1">
    <location>
        <begin position="4"/>
        <end position="88"/>
    </location>
</feature>
<organism evidence="2 3">
    <name type="scientific">Allocoprobacillus halotolerans</name>
    <dbReference type="NCBI Taxonomy" id="2944914"/>
    <lineage>
        <taxon>Bacteria</taxon>
        <taxon>Bacillati</taxon>
        <taxon>Bacillota</taxon>
        <taxon>Erysipelotrichia</taxon>
        <taxon>Erysipelotrichales</taxon>
        <taxon>Erysipelotrichaceae</taxon>
        <taxon>Allocoprobacillus</taxon>
    </lineage>
</organism>
<dbReference type="Pfam" id="PF20434">
    <property type="entry name" value="BD-FAE"/>
    <property type="match status" value="1"/>
</dbReference>
<dbReference type="InterPro" id="IPR029058">
    <property type="entry name" value="AB_hydrolase_fold"/>
</dbReference>
<proteinExistence type="predicted"/>
<accession>A0ABY5HZQ1</accession>
<protein>
    <submittedName>
        <fullName evidence="2">Alpha/beta hydrolase</fullName>
    </submittedName>
</protein>
<dbReference type="RefSeq" id="WP_290138077.1">
    <property type="nucleotide sequence ID" value="NZ_CP101620.1"/>
</dbReference>
<evidence type="ECO:0000313" key="2">
    <source>
        <dbReference type="EMBL" id="UTY38032.1"/>
    </source>
</evidence>
<dbReference type="GO" id="GO:0016787">
    <property type="term" value="F:hydrolase activity"/>
    <property type="evidence" value="ECO:0007669"/>
    <property type="project" value="UniProtKB-KW"/>
</dbReference>
<dbReference type="PANTHER" id="PTHR43358:SF4">
    <property type="entry name" value="ALPHA_BETA HYDROLASE FOLD-1 DOMAIN-CONTAINING PROTEIN"/>
    <property type="match status" value="1"/>
</dbReference>
<dbReference type="InterPro" id="IPR052920">
    <property type="entry name" value="DNA-binding_regulatory"/>
</dbReference>
<dbReference type="InterPro" id="IPR049492">
    <property type="entry name" value="BD-FAE-like_dom"/>
</dbReference>
<gene>
    <name evidence="2" type="ORF">NMU03_10015</name>
</gene>